<evidence type="ECO:0000313" key="2">
    <source>
        <dbReference type="Proteomes" id="UP000799118"/>
    </source>
</evidence>
<name>A0A6A4IF97_9AGAR</name>
<dbReference type="OrthoDB" id="3260913at2759"/>
<accession>A0A6A4IF97</accession>
<protein>
    <submittedName>
        <fullName evidence="1">Uncharacterized protein</fullName>
    </submittedName>
</protein>
<reference evidence="1" key="1">
    <citation type="journal article" date="2019" name="Environ. Microbiol.">
        <title>Fungal ecological strategies reflected in gene transcription - a case study of two litter decomposers.</title>
        <authorList>
            <person name="Barbi F."/>
            <person name="Kohler A."/>
            <person name="Barry K."/>
            <person name="Baskaran P."/>
            <person name="Daum C."/>
            <person name="Fauchery L."/>
            <person name="Ihrmark K."/>
            <person name="Kuo A."/>
            <person name="LaButti K."/>
            <person name="Lipzen A."/>
            <person name="Morin E."/>
            <person name="Grigoriev I.V."/>
            <person name="Henrissat B."/>
            <person name="Lindahl B."/>
            <person name="Martin F."/>
        </authorList>
    </citation>
    <scope>NUCLEOTIDE SEQUENCE</scope>
    <source>
        <strain evidence="1">JB14</strain>
    </source>
</reference>
<dbReference type="AlphaFoldDB" id="A0A6A4IF97"/>
<evidence type="ECO:0000313" key="1">
    <source>
        <dbReference type="EMBL" id="KAE9409229.1"/>
    </source>
</evidence>
<keyword evidence="2" id="KW-1185">Reference proteome</keyword>
<dbReference type="Proteomes" id="UP000799118">
    <property type="component" value="Unassembled WGS sequence"/>
</dbReference>
<sequence length="74" mass="8684">MSRNLPSIYLMPELDWRWRSGHWQAFLPVVEEQTKKGMFSRAISRRKGSRRCRTSISSIHTASRTATPVQVPRR</sequence>
<organism evidence="1 2">
    <name type="scientific">Gymnopus androsaceus JB14</name>
    <dbReference type="NCBI Taxonomy" id="1447944"/>
    <lineage>
        <taxon>Eukaryota</taxon>
        <taxon>Fungi</taxon>
        <taxon>Dikarya</taxon>
        <taxon>Basidiomycota</taxon>
        <taxon>Agaricomycotina</taxon>
        <taxon>Agaricomycetes</taxon>
        <taxon>Agaricomycetidae</taxon>
        <taxon>Agaricales</taxon>
        <taxon>Marasmiineae</taxon>
        <taxon>Omphalotaceae</taxon>
        <taxon>Gymnopus</taxon>
    </lineage>
</organism>
<dbReference type="EMBL" id="ML769388">
    <property type="protein sequence ID" value="KAE9409229.1"/>
    <property type="molecule type" value="Genomic_DNA"/>
</dbReference>
<proteinExistence type="predicted"/>
<gene>
    <name evidence="1" type="ORF">BT96DRAFT_585692</name>
</gene>